<dbReference type="GO" id="GO:0046509">
    <property type="term" value="F:1,2-diacylglycerol 3-beta-galactosyltransferase activity"/>
    <property type="evidence" value="ECO:0007669"/>
    <property type="project" value="UniProtKB-EC"/>
</dbReference>
<gene>
    <name evidence="7" type="ORF">BN873_610135</name>
</gene>
<dbReference type="EMBL" id="CBTJ020000071">
    <property type="protein sequence ID" value="CDI03738.1"/>
    <property type="molecule type" value="Genomic_DNA"/>
</dbReference>
<evidence type="ECO:0000256" key="1">
    <source>
        <dbReference type="ARBA" id="ARBA00004370"/>
    </source>
</evidence>
<evidence type="ECO:0000259" key="5">
    <source>
        <dbReference type="Pfam" id="PF04101"/>
    </source>
</evidence>
<dbReference type="EC" id="2.4.1.46" evidence="7"/>
<comment type="similarity">
    <text evidence="2">Belongs to the glycosyltransferase 28 family.</text>
</comment>
<evidence type="ECO:0000259" key="6">
    <source>
        <dbReference type="Pfam" id="PF06925"/>
    </source>
</evidence>
<dbReference type="Proteomes" id="UP000035760">
    <property type="component" value="Unassembled WGS sequence"/>
</dbReference>
<reference evidence="7" key="1">
    <citation type="submission" date="2013-07" db="EMBL/GenBank/DDBJ databases">
        <authorList>
            <person name="McIlroy S."/>
        </authorList>
    </citation>
    <scope>NUCLEOTIDE SEQUENCE [LARGE SCALE GENOMIC DNA]</scope>
    <source>
        <strain evidence="7">Run_A_D11</strain>
    </source>
</reference>
<comment type="subcellular location">
    <subcellularLocation>
        <location evidence="1">Membrane</location>
    </subcellularLocation>
</comment>
<dbReference type="GO" id="GO:0009247">
    <property type="term" value="P:glycolipid biosynthetic process"/>
    <property type="evidence" value="ECO:0007669"/>
    <property type="project" value="InterPro"/>
</dbReference>
<proteinExistence type="inferred from homology"/>
<dbReference type="AlphaFoldDB" id="W6MDZ8"/>
<comment type="caution">
    <text evidence="7">The sequence shown here is derived from an EMBL/GenBank/DDBJ whole genome shotgun (WGS) entry which is preliminary data.</text>
</comment>
<evidence type="ECO:0000313" key="8">
    <source>
        <dbReference type="Proteomes" id="UP000035760"/>
    </source>
</evidence>
<dbReference type="RefSeq" id="WP_048674709.1">
    <property type="nucleotide sequence ID" value="NZ_CBTJ020000071.1"/>
</dbReference>
<feature type="domain" description="Diacylglycerol glucosyltransferase N-terminal" evidence="6">
    <location>
        <begin position="20"/>
        <end position="188"/>
    </location>
</feature>
<protein>
    <submittedName>
        <fullName evidence="7">Monogalactosyldiacylglycerol synthase</fullName>
        <ecNumber evidence="7">2.4.1.46</ecNumber>
    </submittedName>
</protein>
<evidence type="ECO:0000256" key="3">
    <source>
        <dbReference type="ARBA" id="ARBA00022676"/>
    </source>
</evidence>
<dbReference type="Pfam" id="PF04101">
    <property type="entry name" value="Glyco_tran_28_C"/>
    <property type="match status" value="1"/>
</dbReference>
<dbReference type="InterPro" id="IPR050519">
    <property type="entry name" value="Glycosyltransf_28_UgtP"/>
</dbReference>
<dbReference type="OrthoDB" id="9810950at2"/>
<feature type="domain" description="Glycosyl transferase family 28 C-terminal" evidence="5">
    <location>
        <begin position="239"/>
        <end position="345"/>
    </location>
</feature>
<keyword evidence="8" id="KW-1185">Reference proteome</keyword>
<organism evidence="7 8">
    <name type="scientific">Candidatus Competibacter denitrificans Run_A_D11</name>
    <dbReference type="NCBI Taxonomy" id="1400863"/>
    <lineage>
        <taxon>Bacteria</taxon>
        <taxon>Pseudomonadati</taxon>
        <taxon>Pseudomonadota</taxon>
        <taxon>Gammaproteobacteria</taxon>
        <taxon>Candidatus Competibacteraceae</taxon>
        <taxon>Candidatus Competibacter</taxon>
    </lineage>
</organism>
<keyword evidence="4 7" id="KW-0808">Transferase</keyword>
<dbReference type="PANTHER" id="PTHR43025:SF3">
    <property type="entry name" value="MONOGALACTOSYLDIACYLGLYCEROL SYNTHASE 1, CHLOROPLASTIC"/>
    <property type="match status" value="1"/>
</dbReference>
<dbReference type="Gene3D" id="3.40.50.2000">
    <property type="entry name" value="Glycogen Phosphorylase B"/>
    <property type="match status" value="1"/>
</dbReference>
<dbReference type="InterPro" id="IPR009695">
    <property type="entry name" value="Diacylglyc_glucosyltr_N"/>
</dbReference>
<reference evidence="7" key="2">
    <citation type="submission" date="2014-03" db="EMBL/GenBank/DDBJ databases">
        <title>Candidatus Competibacter-lineage genomes retrieved from metagenomes reveal functional metabolic diversity.</title>
        <authorList>
            <person name="McIlroy S.J."/>
            <person name="Albertsen M."/>
            <person name="Andresen E.K."/>
            <person name="Saunders A.M."/>
            <person name="Kristiansen R."/>
            <person name="Stokholm-Bjerregaard M."/>
            <person name="Nielsen K.L."/>
            <person name="Nielsen P.H."/>
        </authorList>
    </citation>
    <scope>NUCLEOTIDE SEQUENCE</scope>
    <source>
        <strain evidence="7">Run_A_D11</strain>
    </source>
</reference>
<keyword evidence="3 7" id="KW-0328">Glycosyltransferase</keyword>
<sequence length="383" mass="41930">MASIKPQTIAVLSVSAGAGHVRAAQALQAAAERCYEGVRLIHIDVMELVSGLFRKLYAETYIDIVEHHPAFWGYLYTLTDREKANSPMSRLRAAIERLNTRKLDRVLRDIAPDQVICTHFLPAQLLSRELGKGDFQQPVWVQVTDFDIHALWVQPHLAGYFAASDEVAWRMIERGIPRSAIHVTGIPIMPAFAERQSRSHCAAELGIDPSRTTLLMMSGGAGVGGIERLAERLLGLELDFQIVALAGRNEMLLAELQAIAARYPGRLYPLGFTRTIERVMAVADLAITKPGGLTTSECLAVGLPMLVISPIPGQEERNADYLLENGAALKACDEGALTYRVNRLLSEPSLLDRLRTNAAALGKPDAARTVLDIVLGTATHWPS</sequence>
<evidence type="ECO:0000313" key="7">
    <source>
        <dbReference type="EMBL" id="CDI03738.1"/>
    </source>
</evidence>
<dbReference type="SUPFAM" id="SSF53756">
    <property type="entry name" value="UDP-Glycosyltransferase/glycogen phosphorylase"/>
    <property type="match status" value="1"/>
</dbReference>
<evidence type="ECO:0000256" key="4">
    <source>
        <dbReference type="ARBA" id="ARBA00022679"/>
    </source>
</evidence>
<name>W6MDZ8_9GAMM</name>
<evidence type="ECO:0000256" key="2">
    <source>
        <dbReference type="ARBA" id="ARBA00006962"/>
    </source>
</evidence>
<dbReference type="InterPro" id="IPR007235">
    <property type="entry name" value="Glyco_trans_28_C"/>
</dbReference>
<dbReference type="PANTHER" id="PTHR43025">
    <property type="entry name" value="MONOGALACTOSYLDIACYLGLYCEROL SYNTHASE"/>
    <property type="match status" value="1"/>
</dbReference>
<dbReference type="Pfam" id="PF06925">
    <property type="entry name" value="MGDG_synth"/>
    <property type="match status" value="1"/>
</dbReference>
<dbReference type="STRING" id="1400863.BN873_610135"/>
<dbReference type="GO" id="GO:0016020">
    <property type="term" value="C:membrane"/>
    <property type="evidence" value="ECO:0007669"/>
    <property type="project" value="UniProtKB-SubCell"/>
</dbReference>
<accession>W6MDZ8</accession>